<dbReference type="CDD" id="cd00170">
    <property type="entry name" value="SEC14"/>
    <property type="match status" value="1"/>
</dbReference>
<dbReference type="GO" id="GO:0017157">
    <property type="term" value="P:regulation of exocytosis"/>
    <property type="evidence" value="ECO:0007669"/>
    <property type="project" value="TreeGrafter"/>
</dbReference>
<evidence type="ECO:0000256" key="5">
    <source>
        <dbReference type="ARBA" id="ARBA00022448"/>
    </source>
</evidence>
<dbReference type="RefSeq" id="XP_067550378.1">
    <property type="nucleotide sequence ID" value="XM_067692494.1"/>
</dbReference>
<dbReference type="PROSITE" id="PS50191">
    <property type="entry name" value="CRAL_TRIO"/>
    <property type="match status" value="1"/>
</dbReference>
<dbReference type="Gene3D" id="3.40.525.10">
    <property type="entry name" value="CRAL-TRIO lipid binding domain"/>
    <property type="match status" value="1"/>
</dbReference>
<dbReference type="GO" id="GO:0008526">
    <property type="term" value="F:phosphatidylinositol transfer activity"/>
    <property type="evidence" value="ECO:0007669"/>
    <property type="project" value="UniProtKB-UniRule"/>
</dbReference>
<evidence type="ECO:0000256" key="11">
    <source>
        <dbReference type="ARBA" id="ARBA00023004"/>
    </source>
</evidence>
<keyword evidence="7" id="KW-0349">Heme</keyword>
<evidence type="ECO:0000256" key="10">
    <source>
        <dbReference type="ARBA" id="ARBA00022848"/>
    </source>
</evidence>
<dbReference type="GO" id="GO:0032541">
    <property type="term" value="C:cortical endoplasmic reticulum"/>
    <property type="evidence" value="ECO:0007669"/>
    <property type="project" value="TreeGrafter"/>
</dbReference>
<dbReference type="InterPro" id="IPR001251">
    <property type="entry name" value="CRAL-TRIO_dom"/>
</dbReference>
<evidence type="ECO:0000256" key="13">
    <source>
        <dbReference type="ARBA" id="ARBA00023136"/>
    </source>
</evidence>
<organism evidence="19 20">
    <name type="scientific">Candida metapsilosis</name>
    <dbReference type="NCBI Taxonomy" id="273372"/>
    <lineage>
        <taxon>Eukaryota</taxon>
        <taxon>Fungi</taxon>
        <taxon>Dikarya</taxon>
        <taxon>Ascomycota</taxon>
        <taxon>Saccharomycotina</taxon>
        <taxon>Pichiomycetes</taxon>
        <taxon>Debaryomycetaceae</taxon>
        <taxon>Candida/Lodderomyces clade</taxon>
        <taxon>Candida</taxon>
    </lineage>
</organism>
<evidence type="ECO:0000256" key="1">
    <source>
        <dbReference type="ARBA" id="ARBA00001970"/>
    </source>
</evidence>
<comment type="function">
    <text evidence="15">Non-classical phosphatidylinositol (PtdIns) transfer protein (PITP), which exhibits PtdIns-binding/transfer activity in the absence of detectable PtdCho-binding/transfer activity. Regulates PtdIns(4,5)P2 homeostasis at the plasma membrane. Heme-binding protein that may play a role in organic oxidant-induced stress responses.</text>
</comment>
<keyword evidence="10 16" id="KW-0492">Microsome</keyword>
<comment type="subcellular location">
    <subcellularLocation>
        <location evidence="16">Cytoplasm</location>
    </subcellularLocation>
    <subcellularLocation>
        <location evidence="2 16">Endoplasmic reticulum membrane</location>
        <topology evidence="2 16">Peripheral membrane protein</topology>
    </subcellularLocation>
    <subcellularLocation>
        <location evidence="16">Microsome membrane</location>
        <topology evidence="16">Peripheral membrane protein</topology>
    </subcellularLocation>
</comment>
<feature type="domain" description="CRAL-TRIO" evidence="18">
    <location>
        <begin position="158"/>
        <end position="324"/>
    </location>
</feature>
<comment type="cofactor">
    <cofactor evidence="1">
        <name>heme b</name>
        <dbReference type="ChEBI" id="CHEBI:60344"/>
    </cofactor>
</comment>
<feature type="region of interest" description="Disordered" evidence="17">
    <location>
        <begin position="1"/>
        <end position="40"/>
    </location>
</feature>
<dbReference type="EMBL" id="JAEOAQ010000001">
    <property type="protein sequence ID" value="KAG5421262.1"/>
    <property type="molecule type" value="Genomic_DNA"/>
</dbReference>
<dbReference type="InterPro" id="IPR036273">
    <property type="entry name" value="CRAL/TRIO_N_dom_sf"/>
</dbReference>
<evidence type="ECO:0000256" key="14">
    <source>
        <dbReference type="ARBA" id="ARBA00024146"/>
    </source>
</evidence>
<evidence type="ECO:0000256" key="8">
    <source>
        <dbReference type="ARBA" id="ARBA00022723"/>
    </source>
</evidence>
<gene>
    <name evidence="19" type="ORF">I9W82_000352</name>
</gene>
<keyword evidence="20" id="KW-1185">Reference proteome</keyword>
<keyword evidence="12 16" id="KW-0445">Lipid transport</keyword>
<dbReference type="AlphaFoldDB" id="A0A8H7ZL39"/>
<keyword evidence="5 16" id="KW-0813">Transport</keyword>
<keyword evidence="11" id="KW-0408">Iron</keyword>
<evidence type="ECO:0000256" key="3">
    <source>
        <dbReference type="ARBA" id="ARBA00006667"/>
    </source>
</evidence>
<comment type="caution">
    <text evidence="19">The sequence shown here is derived from an EMBL/GenBank/DDBJ whole genome shotgun (WGS) entry which is preliminary data.</text>
</comment>
<dbReference type="InterPro" id="IPR036865">
    <property type="entry name" value="CRAL-TRIO_dom_sf"/>
</dbReference>
<dbReference type="GO" id="GO:0005829">
    <property type="term" value="C:cytosol"/>
    <property type="evidence" value="ECO:0007669"/>
    <property type="project" value="TreeGrafter"/>
</dbReference>
<feature type="compositionally biased region" description="Polar residues" evidence="17">
    <location>
        <begin position="25"/>
        <end position="37"/>
    </location>
</feature>
<dbReference type="GO" id="GO:0005789">
    <property type="term" value="C:endoplasmic reticulum membrane"/>
    <property type="evidence" value="ECO:0007669"/>
    <property type="project" value="UniProtKB-SubCell"/>
</dbReference>
<sequence length="372" mass="41957">MSEELPKPTVAADIEKPKEGDAAVNPNSVSKPPTKDSNTYEDVKATVHSTKLSTEQAKKLSKLIDSIPQILSKLDNPNYDEIFGYRINTSDKEHVNINIRNEILLKFLAADGYDLKLSTERLIKCLNWRNKFQPLHAAFKEEFDPELNSLGVITDFADAKANLRVITWNLYGNLKNPKKIFEKFGGNSSGNEDEYPGSQFLRWRVGLMEKSLQLIDFTSEDNNKIGQIHDYNNVSMFRIDPGMKQATKEIIEIFGNNYPELLSTKFFINVPLIMGWVFTFFKTIRVINDDTLKKFQVLNHGNLSEFLPKKELPVSYGGATNGKTGAAAAATKGSDLFSLDVSDGIKLSEYGEYTLKQKADDDEIKHINDEVE</sequence>
<evidence type="ECO:0000256" key="17">
    <source>
        <dbReference type="SAM" id="MobiDB-lite"/>
    </source>
</evidence>
<dbReference type="GeneID" id="93648981"/>
<dbReference type="InterPro" id="IPR042938">
    <property type="entry name" value="Sfh5"/>
</dbReference>
<name>A0A8H7ZL39_9ASCO</name>
<keyword evidence="9 16" id="KW-0256">Endoplasmic reticulum</keyword>
<evidence type="ECO:0000256" key="12">
    <source>
        <dbReference type="ARBA" id="ARBA00023055"/>
    </source>
</evidence>
<dbReference type="Pfam" id="PF00650">
    <property type="entry name" value="CRAL_TRIO"/>
    <property type="match status" value="1"/>
</dbReference>
<keyword evidence="6 16" id="KW-0963">Cytoplasm</keyword>
<evidence type="ECO:0000256" key="7">
    <source>
        <dbReference type="ARBA" id="ARBA00022617"/>
    </source>
</evidence>
<comment type="similarity">
    <text evidence="3 16">Belongs to the SFH5 family.</text>
</comment>
<dbReference type="PANTHER" id="PTHR47669:SF1">
    <property type="entry name" value="PHOSPHATIDYLINOSITOL TRANSFER PROTEIN SFH5"/>
    <property type="match status" value="1"/>
</dbReference>
<evidence type="ECO:0000256" key="6">
    <source>
        <dbReference type="ARBA" id="ARBA00022490"/>
    </source>
</evidence>
<evidence type="ECO:0000313" key="20">
    <source>
        <dbReference type="Proteomes" id="UP000669133"/>
    </source>
</evidence>
<keyword evidence="13 16" id="KW-0472">Membrane</keyword>
<dbReference type="GO" id="GO:0046872">
    <property type="term" value="F:metal ion binding"/>
    <property type="evidence" value="ECO:0007669"/>
    <property type="project" value="UniProtKB-KW"/>
</dbReference>
<evidence type="ECO:0000256" key="16">
    <source>
        <dbReference type="RuleBase" id="RU367059"/>
    </source>
</evidence>
<dbReference type="SUPFAM" id="SSF46938">
    <property type="entry name" value="CRAL/TRIO N-terminal domain"/>
    <property type="match status" value="1"/>
</dbReference>
<evidence type="ECO:0000256" key="4">
    <source>
        <dbReference type="ARBA" id="ARBA00018320"/>
    </source>
</evidence>
<evidence type="ECO:0000256" key="2">
    <source>
        <dbReference type="ARBA" id="ARBA00004406"/>
    </source>
</evidence>
<comment type="catalytic activity">
    <reaction evidence="14">
        <text>a 1,2-diacyl-sn-glycero-3-phospho-(1D-myo-inositol)(in) = a 1,2-diacyl-sn-glycero-3-phospho-(1D-myo-inositol)(out)</text>
        <dbReference type="Rhea" id="RHEA:38691"/>
        <dbReference type="ChEBI" id="CHEBI:57880"/>
    </reaction>
    <physiologicalReaction direction="left-to-right" evidence="14">
        <dbReference type="Rhea" id="RHEA:38692"/>
    </physiologicalReaction>
</comment>
<protein>
    <recommendedName>
        <fullName evidence="4 16">Phosphatidylinositol transfer protein SFH5</fullName>
        <shortName evidence="16">PITP SFH5</shortName>
    </recommendedName>
</protein>
<dbReference type="GO" id="GO:0043001">
    <property type="term" value="P:Golgi to plasma membrane protein transport"/>
    <property type="evidence" value="ECO:0007669"/>
    <property type="project" value="TreeGrafter"/>
</dbReference>
<dbReference type="Proteomes" id="UP000669133">
    <property type="component" value="Unassembled WGS sequence"/>
</dbReference>
<dbReference type="GO" id="GO:0005886">
    <property type="term" value="C:plasma membrane"/>
    <property type="evidence" value="ECO:0007669"/>
    <property type="project" value="TreeGrafter"/>
</dbReference>
<evidence type="ECO:0000256" key="15">
    <source>
        <dbReference type="ARBA" id="ARBA00024180"/>
    </source>
</evidence>
<reference evidence="19 20" key="1">
    <citation type="submission" date="2020-12" db="EMBL/GenBank/DDBJ databases">
        <title>Effect of drift, selection, and recombination on the evolution of hybrid genomes in Candida yeast pathogens.</title>
        <authorList>
            <person name="Mixao V."/>
            <person name="Ksiezopolska E."/>
            <person name="Saus E."/>
            <person name="Boekhout T."/>
            <person name="Gacser A."/>
            <person name="Gabaldon T."/>
        </authorList>
    </citation>
    <scope>NUCLEOTIDE SEQUENCE [LARGE SCALE GENOMIC DNA]</scope>
    <source>
        <strain evidence="19 20">BP57</strain>
    </source>
</reference>
<evidence type="ECO:0000256" key="9">
    <source>
        <dbReference type="ARBA" id="ARBA00022824"/>
    </source>
</evidence>
<dbReference type="SUPFAM" id="SSF52087">
    <property type="entry name" value="CRAL/TRIO domain"/>
    <property type="match status" value="1"/>
</dbReference>
<dbReference type="OrthoDB" id="75724at2759"/>
<accession>A0A8H7ZL39</accession>
<evidence type="ECO:0000259" key="18">
    <source>
        <dbReference type="PROSITE" id="PS50191"/>
    </source>
</evidence>
<proteinExistence type="inferred from homology"/>
<dbReference type="PANTHER" id="PTHR47669">
    <property type="entry name" value="PHOSPHATIDYLINOSITOL TRANSFER PROTEIN SFH5"/>
    <property type="match status" value="1"/>
</dbReference>
<keyword evidence="8" id="KW-0479">Metal-binding</keyword>
<evidence type="ECO:0000313" key="19">
    <source>
        <dbReference type="EMBL" id="KAG5421262.1"/>
    </source>
</evidence>
<dbReference type="SMART" id="SM00516">
    <property type="entry name" value="SEC14"/>
    <property type="match status" value="1"/>
</dbReference>